<sequence length="445" mass="46959">MKRPAATVAGATATLLLLATACGGDDAEAATAACDGTVDSGTVTMFAHEGSEADAYRQAVDDFNATRGQELDLTVELTMIPEGQYTDQVNAAAASGDLPDVLDLDGPNMANLAWAGTITSLDDCISDEQRENLLPSIIEQGTYADRLWAVGSFDSGLGLFAWRSALEEVDARIPTSAADAWTAEETEQVLRDLQDAGYDHPLDTKFWYGSQGEWFSYAFAPIVWSAGGDLIDRSDYQSADGVLNSPAVVDAFTTFQRWVADGLIDADAADDNNFLAKDAPLSWVGNWMYPAYYEAAGDDLIVLPLPDFGTGSKTGMGSWAWGMTSAAEDPDAAWAVIEFLISDPVIAEITSANTAVPATLSGVGDADLYGPGGTMELFADQLAEAPNVAVPRPVTPAYPTMTQTMTAAIDDIVQGADVQQVLDGAVARIDADIEANEGYPEPGNS</sequence>
<dbReference type="GO" id="GO:0042956">
    <property type="term" value="P:maltodextrin transmembrane transport"/>
    <property type="evidence" value="ECO:0007669"/>
    <property type="project" value="TreeGrafter"/>
</dbReference>
<comment type="similarity">
    <text evidence="1">Belongs to the bacterial solute-binding protein 1 family.</text>
</comment>
<keyword evidence="6" id="KW-1185">Reference proteome</keyword>
<evidence type="ECO:0000256" key="2">
    <source>
        <dbReference type="ARBA" id="ARBA00022448"/>
    </source>
</evidence>
<feature type="signal peptide" evidence="4">
    <location>
        <begin position="1"/>
        <end position="21"/>
    </location>
</feature>
<feature type="chain" id="PRO_5039175905" evidence="4">
    <location>
        <begin position="22"/>
        <end position="445"/>
    </location>
</feature>
<dbReference type="Proteomes" id="UP000662857">
    <property type="component" value="Chromosome"/>
</dbReference>
<dbReference type="PANTHER" id="PTHR30061:SF50">
    <property type="entry name" value="MALTOSE_MALTODEXTRIN-BINDING PERIPLASMIC PROTEIN"/>
    <property type="match status" value="1"/>
</dbReference>
<keyword evidence="3 4" id="KW-0732">Signal</keyword>
<accession>A0A895YCH2</accession>
<keyword evidence="2" id="KW-0813">Transport</keyword>
<evidence type="ECO:0000256" key="3">
    <source>
        <dbReference type="ARBA" id="ARBA00022729"/>
    </source>
</evidence>
<name>A0A895YCH2_9ACTN</name>
<dbReference type="SUPFAM" id="SSF53850">
    <property type="entry name" value="Periplasmic binding protein-like II"/>
    <property type="match status" value="1"/>
</dbReference>
<dbReference type="Pfam" id="PF01547">
    <property type="entry name" value="SBP_bac_1"/>
    <property type="match status" value="1"/>
</dbReference>
<organism evidence="5 6">
    <name type="scientific">Natronosporangium hydrolyticum</name>
    <dbReference type="NCBI Taxonomy" id="2811111"/>
    <lineage>
        <taxon>Bacteria</taxon>
        <taxon>Bacillati</taxon>
        <taxon>Actinomycetota</taxon>
        <taxon>Actinomycetes</taxon>
        <taxon>Micromonosporales</taxon>
        <taxon>Micromonosporaceae</taxon>
        <taxon>Natronosporangium</taxon>
    </lineage>
</organism>
<proteinExistence type="inferred from homology"/>
<evidence type="ECO:0000256" key="1">
    <source>
        <dbReference type="ARBA" id="ARBA00008520"/>
    </source>
</evidence>
<dbReference type="EMBL" id="CP070499">
    <property type="protein sequence ID" value="QSB13143.1"/>
    <property type="molecule type" value="Genomic_DNA"/>
</dbReference>
<dbReference type="InterPro" id="IPR006059">
    <property type="entry name" value="SBP"/>
</dbReference>
<dbReference type="AlphaFoldDB" id="A0A895YCH2"/>
<protein>
    <submittedName>
        <fullName evidence="5">Extracellular solute-binding protein</fullName>
    </submittedName>
</protein>
<reference evidence="5" key="1">
    <citation type="submission" date="2021-02" db="EMBL/GenBank/DDBJ databases">
        <title>Natrosporangium hydrolyticum gen. nov., sp. nov, a haloalkaliphilic actinobacterium from a soda solonchak soil.</title>
        <authorList>
            <person name="Sorokin D.Y."/>
            <person name="Khijniak T.V."/>
            <person name="Zakharycheva A.P."/>
            <person name="Boueva O.V."/>
            <person name="Ariskina E.V."/>
            <person name="Hahnke R.L."/>
            <person name="Bunk B."/>
            <person name="Sproer C."/>
            <person name="Schumann P."/>
            <person name="Evtushenko L.I."/>
            <person name="Kublanov I.V."/>
        </authorList>
    </citation>
    <scope>NUCLEOTIDE SEQUENCE</scope>
    <source>
        <strain evidence="5">DSM 106523</strain>
    </source>
</reference>
<dbReference type="Gene3D" id="3.40.190.10">
    <property type="entry name" value="Periplasmic binding protein-like II"/>
    <property type="match status" value="1"/>
</dbReference>
<evidence type="ECO:0000256" key="4">
    <source>
        <dbReference type="SAM" id="SignalP"/>
    </source>
</evidence>
<dbReference type="PROSITE" id="PS51257">
    <property type="entry name" value="PROKAR_LIPOPROTEIN"/>
    <property type="match status" value="1"/>
</dbReference>
<evidence type="ECO:0000313" key="5">
    <source>
        <dbReference type="EMBL" id="QSB13143.1"/>
    </source>
</evidence>
<dbReference type="GO" id="GO:0015768">
    <property type="term" value="P:maltose transport"/>
    <property type="evidence" value="ECO:0007669"/>
    <property type="project" value="TreeGrafter"/>
</dbReference>
<dbReference type="GO" id="GO:1901982">
    <property type="term" value="F:maltose binding"/>
    <property type="evidence" value="ECO:0007669"/>
    <property type="project" value="TreeGrafter"/>
</dbReference>
<dbReference type="PANTHER" id="PTHR30061">
    <property type="entry name" value="MALTOSE-BINDING PERIPLASMIC PROTEIN"/>
    <property type="match status" value="1"/>
</dbReference>
<gene>
    <name evidence="5" type="ORF">JQS43_16025</name>
</gene>
<evidence type="ECO:0000313" key="6">
    <source>
        <dbReference type="Proteomes" id="UP000662857"/>
    </source>
</evidence>
<dbReference type="KEGG" id="nhy:JQS43_16025"/>
<dbReference type="RefSeq" id="WP_239675212.1">
    <property type="nucleotide sequence ID" value="NZ_CP070499.1"/>
</dbReference>
<dbReference type="GO" id="GO:0055052">
    <property type="term" value="C:ATP-binding cassette (ABC) transporter complex, substrate-binding subunit-containing"/>
    <property type="evidence" value="ECO:0007669"/>
    <property type="project" value="TreeGrafter"/>
</dbReference>